<evidence type="ECO:0000313" key="10">
    <source>
        <dbReference type="Proteomes" id="UP001143400"/>
    </source>
</evidence>
<dbReference type="PANTHER" id="PTHR23427">
    <property type="entry name" value="SURFEIT LOCUS PROTEIN"/>
    <property type="match status" value="1"/>
</dbReference>
<protein>
    <recommendedName>
        <fullName evidence="6">SURF1-like protein</fullName>
    </recommendedName>
</protein>
<evidence type="ECO:0000313" key="8">
    <source>
        <dbReference type="EMBL" id="MBM7853576.1"/>
    </source>
</evidence>
<feature type="transmembrane region" description="Helical" evidence="6">
    <location>
        <begin position="230"/>
        <end position="251"/>
    </location>
</feature>
<dbReference type="Proteomes" id="UP001143400">
    <property type="component" value="Unassembled WGS sequence"/>
</dbReference>
<keyword evidence="5 6" id="KW-0472">Membrane</keyword>
<organism evidence="7 10">
    <name type="scientific">Methylopila capsulata</name>
    <dbReference type="NCBI Taxonomy" id="61654"/>
    <lineage>
        <taxon>Bacteria</taxon>
        <taxon>Pseudomonadati</taxon>
        <taxon>Pseudomonadota</taxon>
        <taxon>Alphaproteobacteria</taxon>
        <taxon>Hyphomicrobiales</taxon>
        <taxon>Methylopilaceae</taxon>
        <taxon>Methylopila</taxon>
    </lineage>
</organism>
<comment type="subcellular location">
    <subcellularLocation>
        <location evidence="6">Cell membrane</location>
        <topology evidence="6">Multi-pass membrane protein</topology>
    </subcellularLocation>
    <subcellularLocation>
        <location evidence="1">Membrane</location>
    </subcellularLocation>
</comment>
<dbReference type="InterPro" id="IPR045214">
    <property type="entry name" value="Surf1/Surf4"/>
</dbReference>
<feature type="transmembrane region" description="Helical" evidence="6">
    <location>
        <begin position="24"/>
        <end position="47"/>
    </location>
</feature>
<proteinExistence type="inferred from homology"/>
<sequence length="264" mass="28199">MTAAGGNIPPAPEAPERSARPRSAAALTILALLGLALIAGFSALGVWQVERRAWKLDLIARVDARVHAGPVPAPGPDAWPTISAADGEYLRVALTGVFDHAKETLTQATTDLGAGFWVMTPLRTREGFTVLVNRGFVPPERRAPASRAAAQTPGETTVTGLLRVTEPKGGFLRANDPARDLWRSRDVAAISETRGLDHVAPYFVDADRTPNPGGWPVGGLTVIAFPNSHLVYALTWFGLALMVAAAAVVVARHERRVRRETRAT</sequence>
<dbReference type="PROSITE" id="PS50895">
    <property type="entry name" value="SURF1"/>
    <property type="match status" value="1"/>
</dbReference>
<evidence type="ECO:0000256" key="5">
    <source>
        <dbReference type="ARBA" id="ARBA00023136"/>
    </source>
</evidence>
<dbReference type="EMBL" id="JAFBCY010000005">
    <property type="protein sequence ID" value="MBM7853576.1"/>
    <property type="molecule type" value="Genomic_DNA"/>
</dbReference>
<reference evidence="7" key="3">
    <citation type="submission" date="2023-01" db="EMBL/GenBank/DDBJ databases">
        <authorList>
            <person name="Sun Q."/>
            <person name="Evtushenko L."/>
        </authorList>
    </citation>
    <scope>NUCLEOTIDE SEQUENCE</scope>
    <source>
        <strain evidence="7">VKM B-1606</strain>
    </source>
</reference>
<name>A0A9W6MTD0_9HYPH</name>
<accession>A0A9W6MTD0</accession>
<dbReference type="AlphaFoldDB" id="A0A9W6MTD0"/>
<evidence type="ECO:0000256" key="2">
    <source>
        <dbReference type="ARBA" id="ARBA00007165"/>
    </source>
</evidence>
<comment type="similarity">
    <text evidence="2 6">Belongs to the SURF1 family.</text>
</comment>
<dbReference type="GO" id="GO:0005886">
    <property type="term" value="C:plasma membrane"/>
    <property type="evidence" value="ECO:0007669"/>
    <property type="project" value="UniProtKB-SubCell"/>
</dbReference>
<evidence type="ECO:0000313" key="7">
    <source>
        <dbReference type="EMBL" id="GLK57209.1"/>
    </source>
</evidence>
<gene>
    <name evidence="7" type="ORF">GCM10008170_32290</name>
    <name evidence="8" type="ORF">JOD31_003837</name>
</gene>
<dbReference type="Proteomes" id="UP000758856">
    <property type="component" value="Unassembled WGS sequence"/>
</dbReference>
<evidence type="ECO:0000256" key="4">
    <source>
        <dbReference type="ARBA" id="ARBA00022989"/>
    </source>
</evidence>
<evidence type="ECO:0000256" key="6">
    <source>
        <dbReference type="RuleBase" id="RU363076"/>
    </source>
</evidence>
<dbReference type="EMBL" id="BSFF01000009">
    <property type="protein sequence ID" value="GLK57209.1"/>
    <property type="molecule type" value="Genomic_DNA"/>
</dbReference>
<dbReference type="Pfam" id="PF02104">
    <property type="entry name" value="SURF1"/>
    <property type="match status" value="1"/>
</dbReference>
<dbReference type="CDD" id="cd06662">
    <property type="entry name" value="SURF1"/>
    <property type="match status" value="1"/>
</dbReference>
<dbReference type="InterPro" id="IPR002994">
    <property type="entry name" value="Surf1/Shy1"/>
</dbReference>
<reference evidence="7" key="1">
    <citation type="journal article" date="2014" name="Int. J. Syst. Evol. Microbiol.">
        <title>Complete genome sequence of Corynebacterium casei LMG S-19264T (=DSM 44701T), isolated from a smear-ripened cheese.</title>
        <authorList>
            <consortium name="US DOE Joint Genome Institute (JGI-PGF)"/>
            <person name="Walter F."/>
            <person name="Albersmeier A."/>
            <person name="Kalinowski J."/>
            <person name="Ruckert C."/>
        </authorList>
    </citation>
    <scope>NUCLEOTIDE SEQUENCE</scope>
    <source>
        <strain evidence="7">VKM B-1606</strain>
    </source>
</reference>
<keyword evidence="6" id="KW-1003">Cell membrane</keyword>
<dbReference type="RefSeq" id="WP_204952016.1">
    <property type="nucleotide sequence ID" value="NZ_BSFF01000009.1"/>
</dbReference>
<keyword evidence="3 6" id="KW-0812">Transmembrane</keyword>
<keyword evidence="4 6" id="KW-1133">Transmembrane helix</keyword>
<comment type="caution">
    <text evidence="7">The sequence shown here is derived from an EMBL/GenBank/DDBJ whole genome shotgun (WGS) entry which is preliminary data.</text>
</comment>
<dbReference type="PANTHER" id="PTHR23427:SF2">
    <property type="entry name" value="SURFEIT LOCUS PROTEIN 1"/>
    <property type="match status" value="1"/>
</dbReference>
<reference evidence="8 9" key="2">
    <citation type="submission" date="2021-01" db="EMBL/GenBank/DDBJ databases">
        <title>Genomic Encyclopedia of Type Strains, Phase IV (KMG-IV): sequencing the most valuable type-strain genomes for metagenomic binning, comparative biology and taxonomic classification.</title>
        <authorList>
            <person name="Goeker M."/>
        </authorList>
    </citation>
    <scope>NUCLEOTIDE SEQUENCE [LARGE SCALE GENOMIC DNA]</scope>
    <source>
        <strain evidence="8 9">DSM 6130</strain>
    </source>
</reference>
<evidence type="ECO:0000256" key="3">
    <source>
        <dbReference type="ARBA" id="ARBA00022692"/>
    </source>
</evidence>
<keyword evidence="9" id="KW-1185">Reference proteome</keyword>
<evidence type="ECO:0000256" key="1">
    <source>
        <dbReference type="ARBA" id="ARBA00004370"/>
    </source>
</evidence>
<evidence type="ECO:0000313" key="9">
    <source>
        <dbReference type="Proteomes" id="UP000758856"/>
    </source>
</evidence>